<dbReference type="InterPro" id="IPR003346">
    <property type="entry name" value="Transposase_20"/>
</dbReference>
<dbReference type="GO" id="GO:0004803">
    <property type="term" value="F:transposase activity"/>
    <property type="evidence" value="ECO:0007669"/>
    <property type="project" value="InterPro"/>
</dbReference>
<dbReference type="GO" id="GO:0003677">
    <property type="term" value="F:DNA binding"/>
    <property type="evidence" value="ECO:0007669"/>
    <property type="project" value="InterPro"/>
</dbReference>
<dbReference type="PANTHER" id="PTHR33055:SF15">
    <property type="entry name" value="TRANSPOSASE-RELATED"/>
    <property type="match status" value="1"/>
</dbReference>
<evidence type="ECO:0000313" key="3">
    <source>
        <dbReference type="EMBL" id="BBM51152.1"/>
    </source>
</evidence>
<protein>
    <submittedName>
        <fullName evidence="3">Transposase</fullName>
    </submittedName>
</protein>
<dbReference type="Pfam" id="PF02371">
    <property type="entry name" value="Transposase_20"/>
    <property type="match status" value="1"/>
</dbReference>
<dbReference type="EMBL" id="AP019840">
    <property type="protein sequence ID" value="BBM51152.1"/>
    <property type="molecule type" value="Genomic_DNA"/>
</dbReference>
<feature type="domain" description="Transposase IS116/IS110/IS902 C-terminal" evidence="2">
    <location>
        <begin position="268"/>
        <end position="351"/>
    </location>
</feature>
<dbReference type="NCBIfam" id="NF033542">
    <property type="entry name" value="transpos_IS110"/>
    <property type="match status" value="1"/>
</dbReference>
<dbReference type="InterPro" id="IPR002525">
    <property type="entry name" value="Transp_IS110-like_N"/>
</dbReference>
<evidence type="ECO:0000313" key="4">
    <source>
        <dbReference type="Proteomes" id="UP000321378"/>
    </source>
</evidence>
<dbReference type="AlphaFoldDB" id="A0A510KHJ9"/>
<sequence length="390" mass="44140">MFFLGIDIAKHNHVASLIDDNGNSIFKAYSFSNSSNGADSLIDKLKKYSTDDIIIGMEATGHYWLALYSYLLEKDFNIIVINPIQTDAWRHATDIRKRKTDSSDSVLIADFIRFGNFKTSSIADEKYLNLRNMTRFRHSLIEQIGDLKRKIIANLDLVFPEYSSYFSDIFGQTSKEILLNFNTAEDFKNLKTRDFEKVLRNITLKKSATIKLNSLKQMSQSSFGVKFALSSYSIQIKCLIEQIKVIEDQTKLIENEIESIVKDLNTPIFTIPGIGYVTGAVILAELGDINKFSSDKKIVAYAGLDATVNQSGQSDGQHGHLSKRGSTHLRKALFQAAFVASTNDTIFKDFYDKKRKEGKHHLVAVNAVARKMCHVIYAVLKKNEPYVEQK</sequence>
<dbReference type="RefSeq" id="WP_146995762.1">
    <property type="nucleotide sequence ID" value="NZ_AP019840.1"/>
</dbReference>
<dbReference type="Pfam" id="PF01548">
    <property type="entry name" value="DEDD_Tnp_IS110"/>
    <property type="match status" value="1"/>
</dbReference>
<proteinExistence type="predicted"/>
<feature type="domain" description="Transposase IS110-like N-terminal" evidence="1">
    <location>
        <begin position="4"/>
        <end position="160"/>
    </location>
</feature>
<dbReference type="InterPro" id="IPR047650">
    <property type="entry name" value="Transpos_IS110"/>
</dbReference>
<gene>
    <name evidence="3" type="ORF">JMUB3935_0102</name>
</gene>
<evidence type="ECO:0000259" key="2">
    <source>
        <dbReference type="Pfam" id="PF02371"/>
    </source>
</evidence>
<reference evidence="3 4" key="1">
    <citation type="submission" date="2019-07" db="EMBL/GenBank/DDBJ databases">
        <title>Complete Genome Sequence of Leptotrichia trevisanii Strain JMUB3935.</title>
        <authorList>
            <person name="Watanabe S."/>
            <person name="Cui L."/>
        </authorList>
    </citation>
    <scope>NUCLEOTIDE SEQUENCE [LARGE SCALE GENOMIC DNA]</scope>
    <source>
        <strain evidence="3 4">JMUB3935</strain>
    </source>
</reference>
<organism evidence="3 4">
    <name type="scientific">Leptotrichia trevisanii</name>
    <dbReference type="NCBI Taxonomy" id="109328"/>
    <lineage>
        <taxon>Bacteria</taxon>
        <taxon>Fusobacteriati</taxon>
        <taxon>Fusobacteriota</taxon>
        <taxon>Fusobacteriia</taxon>
        <taxon>Fusobacteriales</taxon>
        <taxon>Leptotrichiaceae</taxon>
        <taxon>Leptotrichia</taxon>
    </lineage>
</organism>
<dbReference type="PANTHER" id="PTHR33055">
    <property type="entry name" value="TRANSPOSASE FOR INSERTION SEQUENCE ELEMENT IS1111A"/>
    <property type="match status" value="1"/>
</dbReference>
<name>A0A510KHJ9_9FUSO</name>
<evidence type="ECO:0000259" key="1">
    <source>
        <dbReference type="Pfam" id="PF01548"/>
    </source>
</evidence>
<accession>A0A510KHJ9</accession>
<dbReference type="GO" id="GO:0006313">
    <property type="term" value="P:DNA transposition"/>
    <property type="evidence" value="ECO:0007669"/>
    <property type="project" value="InterPro"/>
</dbReference>
<dbReference type="Proteomes" id="UP000321378">
    <property type="component" value="Chromosome"/>
</dbReference>